<dbReference type="Proteomes" id="UP000308600">
    <property type="component" value="Unassembled WGS sequence"/>
</dbReference>
<keyword evidence="2" id="KW-1185">Reference proteome</keyword>
<gene>
    <name evidence="1" type="ORF">BDN72DRAFT_897950</name>
</gene>
<organism evidence="1 2">
    <name type="scientific">Pluteus cervinus</name>
    <dbReference type="NCBI Taxonomy" id="181527"/>
    <lineage>
        <taxon>Eukaryota</taxon>
        <taxon>Fungi</taxon>
        <taxon>Dikarya</taxon>
        <taxon>Basidiomycota</taxon>
        <taxon>Agaricomycotina</taxon>
        <taxon>Agaricomycetes</taxon>
        <taxon>Agaricomycetidae</taxon>
        <taxon>Agaricales</taxon>
        <taxon>Pluteineae</taxon>
        <taxon>Pluteaceae</taxon>
        <taxon>Pluteus</taxon>
    </lineage>
</organism>
<dbReference type="EMBL" id="ML208347">
    <property type="protein sequence ID" value="TFK68612.1"/>
    <property type="molecule type" value="Genomic_DNA"/>
</dbReference>
<sequence length="568" mass="62416">MENPSNQVPNPEGLQAPPVEGASPLNQVPSAESSQGPGGASNQNQTSHFNLTSLTASLPRHDQGPQDQPGFGAGSHFTDIPSPPTPSTYSTPAGSLTSTEISRETQRPANNIPLPPLPLSGHSHSNQQPGHSGEDDRGQLVGALEISDGAGSRGTSTGSPLEIHARPVRTSRFFQGVQRRQGGGNDRSNDHTAWDADDEGDDRQDNGAIFRDMESIIEGILQRRLGPLEGAIADMRSTVSTSMRAMSAAQGPMYPPGQRQQGGQDRTPKLTTGPIHRPAAVNRKACTVRKHLLALLGPNPQLPSPRELLTFSQRWNVDGGATAGPCCTAQSFKIDIRGTPHSPWNQSAARVFTAHLIQSRNLPNTYQNWEQLTKAFFTRVKSLRDQANKRQPVNAKAARRAQRKRNLFYRRLDIANKLPFLQYHVNILERLGVNGMSSDESGSEDQPAGNQGPRLPVYHILFPQWRAPNISAFLHVIDSAHVTERMVSTDAAMSPGAIPRIREIDFTAPRYSTKRNNFVPDLPLNAYRQEWLATRVDLALSVRPRDEHYEFRHDNAVVDYIRSAARRI</sequence>
<name>A0ACD3ASV7_9AGAR</name>
<protein>
    <submittedName>
        <fullName evidence="1">Uncharacterized protein</fullName>
    </submittedName>
</protein>
<evidence type="ECO:0000313" key="1">
    <source>
        <dbReference type="EMBL" id="TFK68612.1"/>
    </source>
</evidence>
<reference evidence="1 2" key="1">
    <citation type="journal article" date="2019" name="Nat. Ecol. Evol.">
        <title>Megaphylogeny resolves global patterns of mushroom evolution.</title>
        <authorList>
            <person name="Varga T."/>
            <person name="Krizsan K."/>
            <person name="Foldi C."/>
            <person name="Dima B."/>
            <person name="Sanchez-Garcia M."/>
            <person name="Sanchez-Ramirez S."/>
            <person name="Szollosi G.J."/>
            <person name="Szarkandi J.G."/>
            <person name="Papp V."/>
            <person name="Albert L."/>
            <person name="Andreopoulos W."/>
            <person name="Angelini C."/>
            <person name="Antonin V."/>
            <person name="Barry K.W."/>
            <person name="Bougher N.L."/>
            <person name="Buchanan P."/>
            <person name="Buyck B."/>
            <person name="Bense V."/>
            <person name="Catcheside P."/>
            <person name="Chovatia M."/>
            <person name="Cooper J."/>
            <person name="Damon W."/>
            <person name="Desjardin D."/>
            <person name="Finy P."/>
            <person name="Geml J."/>
            <person name="Haridas S."/>
            <person name="Hughes K."/>
            <person name="Justo A."/>
            <person name="Karasinski D."/>
            <person name="Kautmanova I."/>
            <person name="Kiss B."/>
            <person name="Kocsube S."/>
            <person name="Kotiranta H."/>
            <person name="LaButti K.M."/>
            <person name="Lechner B.E."/>
            <person name="Liimatainen K."/>
            <person name="Lipzen A."/>
            <person name="Lukacs Z."/>
            <person name="Mihaltcheva S."/>
            <person name="Morgado L.N."/>
            <person name="Niskanen T."/>
            <person name="Noordeloos M.E."/>
            <person name="Ohm R.A."/>
            <person name="Ortiz-Santana B."/>
            <person name="Ovrebo C."/>
            <person name="Racz N."/>
            <person name="Riley R."/>
            <person name="Savchenko A."/>
            <person name="Shiryaev A."/>
            <person name="Soop K."/>
            <person name="Spirin V."/>
            <person name="Szebenyi C."/>
            <person name="Tomsovsky M."/>
            <person name="Tulloss R.E."/>
            <person name="Uehling J."/>
            <person name="Grigoriev I.V."/>
            <person name="Vagvolgyi C."/>
            <person name="Papp T."/>
            <person name="Martin F.M."/>
            <person name="Miettinen O."/>
            <person name="Hibbett D.S."/>
            <person name="Nagy L.G."/>
        </authorList>
    </citation>
    <scope>NUCLEOTIDE SEQUENCE [LARGE SCALE GENOMIC DNA]</scope>
    <source>
        <strain evidence="1 2">NL-1719</strain>
    </source>
</reference>
<proteinExistence type="predicted"/>
<evidence type="ECO:0000313" key="2">
    <source>
        <dbReference type="Proteomes" id="UP000308600"/>
    </source>
</evidence>
<accession>A0ACD3ASV7</accession>